<dbReference type="PANTHER" id="PTHR34220:SF11">
    <property type="entry name" value="SENSOR PROTEIN KINASE HPTS"/>
    <property type="match status" value="1"/>
</dbReference>
<dbReference type="Gene3D" id="3.30.450.20">
    <property type="entry name" value="PAS domain"/>
    <property type="match status" value="1"/>
</dbReference>
<dbReference type="InterPro" id="IPR010559">
    <property type="entry name" value="Sig_transdc_His_kin_internal"/>
</dbReference>
<dbReference type="InterPro" id="IPR003594">
    <property type="entry name" value="HATPase_dom"/>
</dbReference>
<protein>
    <submittedName>
        <fullName evidence="15">Sensor histidine kinase</fullName>
        <ecNumber evidence="15">2.7.13.3</ecNumber>
    </submittedName>
</protein>
<evidence type="ECO:0000256" key="4">
    <source>
        <dbReference type="ARBA" id="ARBA00022679"/>
    </source>
</evidence>
<evidence type="ECO:0000256" key="5">
    <source>
        <dbReference type="ARBA" id="ARBA00022692"/>
    </source>
</evidence>
<gene>
    <name evidence="15" type="ORF">ACFQ03_22780</name>
</gene>
<dbReference type="GO" id="GO:0004673">
    <property type="term" value="F:protein histidine kinase activity"/>
    <property type="evidence" value="ECO:0007669"/>
    <property type="project" value="UniProtKB-EC"/>
</dbReference>
<evidence type="ECO:0000256" key="9">
    <source>
        <dbReference type="ARBA" id="ARBA00022989"/>
    </source>
</evidence>
<evidence type="ECO:0000256" key="6">
    <source>
        <dbReference type="ARBA" id="ARBA00022741"/>
    </source>
</evidence>
<evidence type="ECO:0000256" key="12">
    <source>
        <dbReference type="SAM" id="Phobius"/>
    </source>
</evidence>
<dbReference type="SUPFAM" id="SSF55874">
    <property type="entry name" value="ATPase domain of HSP90 chaperone/DNA topoisomerase II/histidine kinase"/>
    <property type="match status" value="1"/>
</dbReference>
<dbReference type="Gene3D" id="3.30.565.10">
    <property type="entry name" value="Histidine kinase-like ATPase, C-terminal domain"/>
    <property type="match status" value="1"/>
</dbReference>
<evidence type="ECO:0000313" key="16">
    <source>
        <dbReference type="Proteomes" id="UP001597120"/>
    </source>
</evidence>
<dbReference type="Pfam" id="PF06580">
    <property type="entry name" value="His_kinase"/>
    <property type="match status" value="1"/>
</dbReference>
<keyword evidence="4 15" id="KW-0808">Transferase</keyword>
<evidence type="ECO:0000256" key="2">
    <source>
        <dbReference type="ARBA" id="ARBA00022475"/>
    </source>
</evidence>
<feature type="domain" description="Histidine kinase/HSP90-like ATPase" evidence="13">
    <location>
        <begin position="428"/>
        <end position="541"/>
    </location>
</feature>
<evidence type="ECO:0000256" key="11">
    <source>
        <dbReference type="ARBA" id="ARBA00023136"/>
    </source>
</evidence>
<dbReference type="Pfam" id="PF02518">
    <property type="entry name" value="HATPase_c"/>
    <property type="match status" value="1"/>
</dbReference>
<proteinExistence type="predicted"/>
<keyword evidence="6" id="KW-0547">Nucleotide-binding</keyword>
<feature type="transmembrane region" description="Helical" evidence="12">
    <location>
        <begin position="12"/>
        <end position="33"/>
    </location>
</feature>
<dbReference type="InterPro" id="IPR050640">
    <property type="entry name" value="Bact_2-comp_sensor_kinase"/>
</dbReference>
<dbReference type="EMBL" id="JBHTIU010000094">
    <property type="protein sequence ID" value="MFD0871959.1"/>
    <property type="molecule type" value="Genomic_DNA"/>
</dbReference>
<dbReference type="EC" id="2.7.13.3" evidence="15"/>
<dbReference type="Proteomes" id="UP001597120">
    <property type="component" value="Unassembled WGS sequence"/>
</dbReference>
<feature type="transmembrane region" description="Helical" evidence="12">
    <location>
        <begin position="283"/>
        <end position="302"/>
    </location>
</feature>
<evidence type="ECO:0000256" key="10">
    <source>
        <dbReference type="ARBA" id="ARBA00023012"/>
    </source>
</evidence>
<evidence type="ECO:0000256" key="8">
    <source>
        <dbReference type="ARBA" id="ARBA00022840"/>
    </source>
</evidence>
<evidence type="ECO:0000259" key="14">
    <source>
        <dbReference type="Pfam" id="PF06580"/>
    </source>
</evidence>
<accession>A0ABW3DHB8</accession>
<name>A0ABW3DHB8_9BACL</name>
<evidence type="ECO:0000256" key="7">
    <source>
        <dbReference type="ARBA" id="ARBA00022777"/>
    </source>
</evidence>
<keyword evidence="11 12" id="KW-0472">Membrane</keyword>
<dbReference type="InterPro" id="IPR036890">
    <property type="entry name" value="HATPase_C_sf"/>
</dbReference>
<comment type="caution">
    <text evidence="15">The sequence shown here is derived from an EMBL/GenBank/DDBJ whole genome shotgun (WGS) entry which is preliminary data.</text>
</comment>
<feature type="domain" description="Signal transduction histidine kinase internal region" evidence="14">
    <location>
        <begin position="333"/>
        <end position="410"/>
    </location>
</feature>
<keyword evidence="8" id="KW-0067">ATP-binding</keyword>
<keyword evidence="10" id="KW-0902">Two-component regulatory system</keyword>
<keyword evidence="2" id="KW-1003">Cell membrane</keyword>
<dbReference type="PANTHER" id="PTHR34220">
    <property type="entry name" value="SENSOR HISTIDINE KINASE YPDA"/>
    <property type="match status" value="1"/>
</dbReference>
<evidence type="ECO:0000259" key="13">
    <source>
        <dbReference type="Pfam" id="PF02518"/>
    </source>
</evidence>
<evidence type="ECO:0000256" key="3">
    <source>
        <dbReference type="ARBA" id="ARBA00022553"/>
    </source>
</evidence>
<evidence type="ECO:0000313" key="15">
    <source>
        <dbReference type="EMBL" id="MFD0871959.1"/>
    </source>
</evidence>
<keyword evidence="5 12" id="KW-0812">Transmembrane</keyword>
<keyword evidence="16" id="KW-1185">Reference proteome</keyword>
<organism evidence="15 16">
    <name type="scientific">Paenibacillus residui</name>
    <dbReference type="NCBI Taxonomy" id="629724"/>
    <lineage>
        <taxon>Bacteria</taxon>
        <taxon>Bacillati</taxon>
        <taxon>Bacillota</taxon>
        <taxon>Bacilli</taxon>
        <taxon>Bacillales</taxon>
        <taxon>Paenibacillaceae</taxon>
        <taxon>Paenibacillus</taxon>
    </lineage>
</organism>
<comment type="subcellular location">
    <subcellularLocation>
        <location evidence="1">Cell membrane</location>
        <topology evidence="1">Multi-pass membrane protein</topology>
    </subcellularLocation>
</comment>
<keyword evidence="3" id="KW-0597">Phosphoprotein</keyword>
<evidence type="ECO:0000256" key="1">
    <source>
        <dbReference type="ARBA" id="ARBA00004651"/>
    </source>
</evidence>
<dbReference type="RefSeq" id="WP_379291206.1">
    <property type="nucleotide sequence ID" value="NZ_JBHTIU010000094.1"/>
</dbReference>
<keyword evidence="7 15" id="KW-0418">Kinase</keyword>
<keyword evidence="9 12" id="KW-1133">Transmembrane helix</keyword>
<reference evidence="16" key="1">
    <citation type="journal article" date="2019" name="Int. J. Syst. Evol. Microbiol.">
        <title>The Global Catalogue of Microorganisms (GCM) 10K type strain sequencing project: providing services to taxonomists for standard genome sequencing and annotation.</title>
        <authorList>
            <consortium name="The Broad Institute Genomics Platform"/>
            <consortium name="The Broad Institute Genome Sequencing Center for Infectious Disease"/>
            <person name="Wu L."/>
            <person name="Ma J."/>
        </authorList>
    </citation>
    <scope>NUCLEOTIDE SEQUENCE [LARGE SCALE GENOMIC DNA]</scope>
    <source>
        <strain evidence="16">CCUG 57263</strain>
    </source>
</reference>
<sequence length="550" mass="63291">MNWFRPLSIKKKLTLFFLVFFCIPFLIIGVIWYNKTTQTIENSAVYYNAQWIRQLNKRLDEYFARIKLDTQTLPGDPRIQQFVKYDPSDAYSLYLLKSEISQEIYPKIAYGNNEFAGFYMYSVKGAVLGDQIANRLGVDIRDSVEPDESFKVIGIQKVGGVPVVMVQRSIFDNITFGFAGAMIYAFSLDRLLDMDDGRKPGEDDHIAIIDTANHQFLYHSDFAKWGEEVPGIWREQMQETSGYFIDRTAEEHKIIVYETSKATGMTLLSEVPMNQLVGTLPNLRMITAIVGLIILALAFITFNKILLEVKRLVEVIHLSRIEHKDMELKQREARLQALQSQINPHFLYNSLEIINSYAIEAKVRPISQMTVMLAGMFRYSASDPRHPVPLREEIHHIRNYLRIQQERYEQLRFDIAVEEKDLDQVQLFRMILQPIIENVIIHAYENHGLHPGEVLIAGQAEDSCFKLQVIDKGRGMDPGTMAKFNKAFASEDVESAGKTIRQIGLWNVHSRLRLAFGPPYGLHILHSGEEGTCFEVRLPYRPADEINTWS</sequence>